<dbReference type="InterPro" id="IPR012435">
    <property type="entry name" value="TMEM144"/>
</dbReference>
<dbReference type="HOGENOM" id="CLU_031844_1_0_1"/>
<reference evidence="8" key="2">
    <citation type="journal article" date="2008" name="Genome Biol.">
        <title>Improved genome assembly and evidence-based global gene model set for the chordate Ciona intestinalis: new insight into intron and operon populations.</title>
        <authorList>
            <person name="Satou Y."/>
            <person name="Mineta K."/>
            <person name="Ogasawara M."/>
            <person name="Sasakura Y."/>
            <person name="Shoguchi E."/>
            <person name="Ueno K."/>
            <person name="Yamada L."/>
            <person name="Matsumoto J."/>
            <person name="Wasserscheid J."/>
            <person name="Dewar K."/>
            <person name="Wiley G.B."/>
            <person name="Macmil S.L."/>
            <person name="Roe B.A."/>
            <person name="Zeller R.W."/>
            <person name="Hastings K.E."/>
            <person name="Lemaire P."/>
            <person name="Lindquist E."/>
            <person name="Endo T."/>
            <person name="Hotta K."/>
            <person name="Inaba K."/>
        </authorList>
    </citation>
    <scope>NUCLEOTIDE SEQUENCE [LARGE SCALE GENOMIC DNA]</scope>
    <source>
        <strain evidence="8">wild type</strain>
    </source>
</reference>
<feature type="transmembrane region" description="Helical" evidence="6">
    <location>
        <begin position="319"/>
        <end position="339"/>
    </location>
</feature>
<dbReference type="GO" id="GO:0015144">
    <property type="term" value="F:carbohydrate transmembrane transporter activity"/>
    <property type="evidence" value="ECO:0007669"/>
    <property type="project" value="InterPro"/>
</dbReference>
<dbReference type="Pfam" id="PF07857">
    <property type="entry name" value="TMEM144"/>
    <property type="match status" value="1"/>
</dbReference>
<dbReference type="STRING" id="7719.ENSCINP00000035117"/>
<dbReference type="EMBL" id="EAAA01001420">
    <property type="status" value="NOT_ANNOTATED_CDS"/>
    <property type="molecule type" value="Genomic_DNA"/>
</dbReference>
<evidence type="ECO:0000256" key="5">
    <source>
        <dbReference type="ARBA" id="ARBA00023136"/>
    </source>
</evidence>
<name>H2XZN3_CIOIN</name>
<feature type="transmembrane region" description="Helical" evidence="6">
    <location>
        <begin position="283"/>
        <end position="307"/>
    </location>
</feature>
<feature type="transmembrane region" description="Helical" evidence="6">
    <location>
        <begin position="90"/>
        <end position="112"/>
    </location>
</feature>
<feature type="transmembrane region" description="Helical" evidence="6">
    <location>
        <begin position="60"/>
        <end position="78"/>
    </location>
</feature>
<dbReference type="PANTHER" id="PTHR16119">
    <property type="entry name" value="TRANSMEMBRANE PROTEIN 144"/>
    <property type="match status" value="1"/>
</dbReference>
<feature type="transmembrane region" description="Helical" evidence="6">
    <location>
        <begin position="177"/>
        <end position="196"/>
    </location>
</feature>
<evidence type="ECO:0000313" key="9">
    <source>
        <dbReference type="Proteomes" id="UP000008144"/>
    </source>
</evidence>
<evidence type="ECO:0000256" key="6">
    <source>
        <dbReference type="SAM" id="Phobius"/>
    </source>
</evidence>
<evidence type="ECO:0000256" key="4">
    <source>
        <dbReference type="ARBA" id="ARBA00022989"/>
    </source>
</evidence>
<evidence type="ECO:0000256" key="7">
    <source>
        <dbReference type="SAM" id="SignalP"/>
    </source>
</evidence>
<dbReference type="EMBL" id="EAAA01001419">
    <property type="status" value="NOT_ANNOTATED_CDS"/>
    <property type="molecule type" value="Genomic_DNA"/>
</dbReference>
<feature type="transmembrane region" description="Helical" evidence="6">
    <location>
        <begin position="377"/>
        <end position="396"/>
    </location>
</feature>
<evidence type="ECO:0008006" key="10">
    <source>
        <dbReference type="Google" id="ProtNLM"/>
    </source>
</evidence>
<evidence type="ECO:0000256" key="1">
    <source>
        <dbReference type="ARBA" id="ARBA00004141"/>
    </source>
</evidence>
<evidence type="ECO:0000256" key="3">
    <source>
        <dbReference type="ARBA" id="ARBA00022692"/>
    </source>
</evidence>
<sequence length="402" mass="43614">MVNLRASTFWCLYVGCGALLTVSADAQHVRFEALQTTTGVVSTAASGNTTAAPPSPTASWPGYVGAVVAIILFGSNFVPVKKFETGDGMFFQWVLCAAIWIAGLVTNCITNFPTFYPLAMLGGFLWATGNICVVPIIKTIGLGLGMLIWGSFNLLSGWASGRFGWFGLHPEVPNKPTMNYIAIAFAMLRGLSFMLVKNQVNAEPTRKLSDVIYYTKVVNPEEEDRSSEEEDVVGRSWVDGMSPLRRRIIGCGLSVFSGTLYGLSFTPVIYIKDNYPGASKTDVHYVFAHFCGIFATSTLYFAIYCAFKKNKPEVFPSAILPGLISGGMWAIADIGWFAANQYLSEAVSFPIITTGPGIIASLWGIFVFKEVRGVRNFIIMAVAYCFTITGAVLAGFSKSLSF</sequence>
<dbReference type="PANTHER" id="PTHR16119:SF17">
    <property type="entry name" value="TRANSMEMBRANE PROTEIN 144"/>
    <property type="match status" value="1"/>
</dbReference>
<evidence type="ECO:0000256" key="2">
    <source>
        <dbReference type="ARBA" id="ARBA00005731"/>
    </source>
</evidence>
<keyword evidence="9" id="KW-1185">Reference proteome</keyword>
<feature type="chain" id="PRO_5003577120" description="Transmembrane protein 144" evidence="7">
    <location>
        <begin position="27"/>
        <end position="402"/>
    </location>
</feature>
<keyword evidence="5 6" id="KW-0472">Membrane</keyword>
<feature type="transmembrane region" description="Helical" evidence="6">
    <location>
        <begin position="248"/>
        <end position="271"/>
    </location>
</feature>
<dbReference type="Proteomes" id="UP000008144">
    <property type="component" value="Chromosome 2"/>
</dbReference>
<dbReference type="InParanoid" id="H2XZN3"/>
<keyword evidence="3 6" id="KW-0812">Transmembrane</keyword>
<accession>H2XZN3</accession>
<comment type="similarity">
    <text evidence="2">Belongs to the TMEM144 family.</text>
</comment>
<evidence type="ECO:0000313" key="8">
    <source>
        <dbReference type="Ensembl" id="ENSCINP00000035117.1"/>
    </source>
</evidence>
<protein>
    <recommendedName>
        <fullName evidence="10">Transmembrane protein 144</fullName>
    </recommendedName>
</protein>
<comment type="subcellular location">
    <subcellularLocation>
        <location evidence="1">Membrane</location>
        <topology evidence="1">Multi-pass membrane protein</topology>
    </subcellularLocation>
</comment>
<feature type="transmembrane region" description="Helical" evidence="6">
    <location>
        <begin position="118"/>
        <end position="137"/>
    </location>
</feature>
<feature type="transmembrane region" description="Helical" evidence="6">
    <location>
        <begin position="351"/>
        <end position="368"/>
    </location>
</feature>
<keyword evidence="4 6" id="KW-1133">Transmembrane helix</keyword>
<organism evidence="8 9">
    <name type="scientific">Ciona intestinalis</name>
    <name type="common">Transparent sea squirt</name>
    <name type="synonym">Ascidia intestinalis</name>
    <dbReference type="NCBI Taxonomy" id="7719"/>
    <lineage>
        <taxon>Eukaryota</taxon>
        <taxon>Metazoa</taxon>
        <taxon>Chordata</taxon>
        <taxon>Tunicata</taxon>
        <taxon>Ascidiacea</taxon>
        <taxon>Phlebobranchia</taxon>
        <taxon>Cionidae</taxon>
        <taxon>Ciona</taxon>
    </lineage>
</organism>
<keyword evidence="7" id="KW-0732">Signal</keyword>
<dbReference type="AlphaFoldDB" id="H2XZN3"/>
<dbReference type="GeneTree" id="ENSGT00390000012574"/>
<proteinExistence type="inferred from homology"/>
<feature type="transmembrane region" description="Helical" evidence="6">
    <location>
        <begin position="144"/>
        <end position="165"/>
    </location>
</feature>
<dbReference type="InterPro" id="IPR010651">
    <property type="entry name" value="Sugar_transport"/>
</dbReference>
<dbReference type="Ensembl" id="ENSCINT00000031168.1">
    <property type="protein sequence ID" value="ENSCINP00000035117.1"/>
    <property type="gene ID" value="ENSCING00000020931.1"/>
</dbReference>
<reference evidence="9" key="1">
    <citation type="journal article" date="2002" name="Science">
        <title>The draft genome of Ciona intestinalis: insights into chordate and vertebrate origins.</title>
        <authorList>
            <person name="Dehal P."/>
            <person name="Satou Y."/>
            <person name="Campbell R.K."/>
            <person name="Chapman J."/>
            <person name="Degnan B."/>
            <person name="De Tomaso A."/>
            <person name="Davidson B."/>
            <person name="Di Gregorio A."/>
            <person name="Gelpke M."/>
            <person name="Goodstein D.M."/>
            <person name="Harafuji N."/>
            <person name="Hastings K.E."/>
            <person name="Ho I."/>
            <person name="Hotta K."/>
            <person name="Huang W."/>
            <person name="Kawashima T."/>
            <person name="Lemaire P."/>
            <person name="Martinez D."/>
            <person name="Meinertzhagen I.A."/>
            <person name="Necula S."/>
            <person name="Nonaka M."/>
            <person name="Putnam N."/>
            <person name="Rash S."/>
            <person name="Saiga H."/>
            <person name="Satake M."/>
            <person name="Terry A."/>
            <person name="Yamada L."/>
            <person name="Wang H.G."/>
            <person name="Awazu S."/>
            <person name="Azumi K."/>
            <person name="Boore J."/>
            <person name="Branno M."/>
            <person name="Chin-Bow S."/>
            <person name="DeSantis R."/>
            <person name="Doyle S."/>
            <person name="Francino P."/>
            <person name="Keys D.N."/>
            <person name="Haga S."/>
            <person name="Hayashi H."/>
            <person name="Hino K."/>
            <person name="Imai K.S."/>
            <person name="Inaba K."/>
            <person name="Kano S."/>
            <person name="Kobayashi K."/>
            <person name="Kobayashi M."/>
            <person name="Lee B.I."/>
            <person name="Makabe K.W."/>
            <person name="Manohar C."/>
            <person name="Matassi G."/>
            <person name="Medina M."/>
            <person name="Mochizuki Y."/>
            <person name="Mount S."/>
            <person name="Morishita T."/>
            <person name="Miura S."/>
            <person name="Nakayama A."/>
            <person name="Nishizaka S."/>
            <person name="Nomoto H."/>
            <person name="Ohta F."/>
            <person name="Oishi K."/>
            <person name="Rigoutsos I."/>
            <person name="Sano M."/>
            <person name="Sasaki A."/>
            <person name="Sasakura Y."/>
            <person name="Shoguchi E."/>
            <person name="Shin-i T."/>
            <person name="Spagnuolo A."/>
            <person name="Stainier D."/>
            <person name="Suzuki M.M."/>
            <person name="Tassy O."/>
            <person name="Takatori N."/>
            <person name="Tokuoka M."/>
            <person name="Yagi K."/>
            <person name="Yoshizaki F."/>
            <person name="Wada S."/>
            <person name="Zhang C."/>
            <person name="Hyatt P.D."/>
            <person name="Larimer F."/>
            <person name="Detter C."/>
            <person name="Doggett N."/>
            <person name="Glavina T."/>
            <person name="Hawkins T."/>
            <person name="Richardson P."/>
            <person name="Lucas S."/>
            <person name="Kohara Y."/>
            <person name="Levine M."/>
            <person name="Satoh N."/>
            <person name="Rokhsar D.S."/>
        </authorList>
    </citation>
    <scope>NUCLEOTIDE SEQUENCE [LARGE SCALE GENOMIC DNA]</scope>
</reference>
<reference evidence="8" key="4">
    <citation type="submission" date="2025-09" db="UniProtKB">
        <authorList>
            <consortium name="Ensembl"/>
        </authorList>
    </citation>
    <scope>IDENTIFICATION</scope>
</reference>
<feature type="signal peptide" evidence="7">
    <location>
        <begin position="1"/>
        <end position="26"/>
    </location>
</feature>
<dbReference type="GO" id="GO:0016020">
    <property type="term" value="C:membrane"/>
    <property type="evidence" value="ECO:0007669"/>
    <property type="project" value="UniProtKB-SubCell"/>
</dbReference>
<reference evidence="8" key="3">
    <citation type="submission" date="2025-08" db="UniProtKB">
        <authorList>
            <consortium name="Ensembl"/>
        </authorList>
    </citation>
    <scope>IDENTIFICATION</scope>
</reference>
<dbReference type="OMA" id="MFFQWIV"/>